<evidence type="ECO:0000313" key="2">
    <source>
        <dbReference type="Proteomes" id="UP000478571"/>
    </source>
</evidence>
<name>A0A6L8LTN9_9VIBR</name>
<evidence type="ECO:0000313" key="1">
    <source>
        <dbReference type="EMBL" id="MYM59085.1"/>
    </source>
</evidence>
<dbReference type="EMBL" id="WWEU01000002">
    <property type="protein sequence ID" value="MYM59085.1"/>
    <property type="molecule type" value="Genomic_DNA"/>
</dbReference>
<organism evidence="1 2">
    <name type="scientific">Vibrio tetraodonis subsp. pristinus</name>
    <dbReference type="NCBI Taxonomy" id="2695891"/>
    <lineage>
        <taxon>Bacteria</taxon>
        <taxon>Pseudomonadati</taxon>
        <taxon>Pseudomonadota</taxon>
        <taxon>Gammaproteobacteria</taxon>
        <taxon>Vibrionales</taxon>
        <taxon>Vibrionaceae</taxon>
        <taxon>Vibrio</taxon>
    </lineage>
</organism>
<dbReference type="AlphaFoldDB" id="A0A6L8LTN9"/>
<accession>A0A6L8LTN9</accession>
<keyword evidence="2" id="KW-1185">Reference proteome</keyword>
<sequence length="85" mass="9861">MQLVGSPYPVNTGGKAPYTSERNSIIDIKRANDSSNVTYYDDRGRAFSREDNKVLMAREHRFNYNEPDFQLSKIFLGNYQKTEHP</sequence>
<gene>
    <name evidence="1" type="ORF">GTG28_07600</name>
</gene>
<proteinExistence type="predicted"/>
<dbReference type="RefSeq" id="WP_160928536.1">
    <property type="nucleotide sequence ID" value="NZ_WWEU01000002.1"/>
</dbReference>
<protein>
    <submittedName>
        <fullName evidence="1">Uncharacterized protein</fullName>
    </submittedName>
</protein>
<dbReference type="Proteomes" id="UP000478571">
    <property type="component" value="Unassembled WGS sequence"/>
</dbReference>
<reference evidence="1 2" key="1">
    <citation type="submission" date="2020-01" db="EMBL/GenBank/DDBJ databases">
        <title>Draft Genome Sequence of Vibrio sp. strain OCN044, Isolated from a Healthy Coral at Palmyra Atoll.</title>
        <authorList>
            <person name="Videau P."/>
            <person name="Loughran R."/>
            <person name="Esquivel A."/>
            <person name="Deadmond M."/>
            <person name="Paddock B.E."/>
            <person name="Saw J.H."/>
            <person name="Ushijima B."/>
        </authorList>
    </citation>
    <scope>NUCLEOTIDE SEQUENCE [LARGE SCALE GENOMIC DNA]</scope>
    <source>
        <strain evidence="1 2">OCN044</strain>
    </source>
</reference>
<comment type="caution">
    <text evidence="1">The sequence shown here is derived from an EMBL/GenBank/DDBJ whole genome shotgun (WGS) entry which is preliminary data.</text>
</comment>